<keyword evidence="2" id="KW-1185">Reference proteome</keyword>
<evidence type="ECO:0000313" key="1">
    <source>
        <dbReference type="EMBL" id="EGJ31668.1"/>
    </source>
</evidence>
<evidence type="ECO:0000313" key="2">
    <source>
        <dbReference type="Proteomes" id="UP000003959"/>
    </source>
</evidence>
<protein>
    <submittedName>
        <fullName evidence="1">Uncharacterized protein</fullName>
    </submittedName>
</protein>
<reference evidence="2" key="1">
    <citation type="journal article" date="2011" name="Proc. Natl. Acad. Sci. U.S.A.">
        <title>Genomic insights into the physiology and ecology of the marine filamentous cyanobacterium Lyngbya majuscula.</title>
        <authorList>
            <person name="Jones A.C."/>
            <person name="Monroe E.A."/>
            <person name="Podell S."/>
            <person name="Hess W.R."/>
            <person name="Klages S."/>
            <person name="Esquenazi E."/>
            <person name="Niessen S."/>
            <person name="Hoover H."/>
            <person name="Rothmann M."/>
            <person name="Lasken R.S."/>
            <person name="Yates J.R.III."/>
            <person name="Reinhardt R."/>
            <person name="Kube M."/>
            <person name="Burkart M.D."/>
            <person name="Allen E.E."/>
            <person name="Dorrestein P.C."/>
            <person name="Gerwick W.H."/>
            <person name="Gerwick L."/>
        </authorList>
    </citation>
    <scope>NUCLEOTIDE SEQUENCE [LARGE SCALE GENOMIC DNA]</scope>
    <source>
        <strain evidence="2">3L</strain>
    </source>
</reference>
<dbReference type="Proteomes" id="UP000003959">
    <property type="component" value="Unassembled WGS sequence"/>
</dbReference>
<accession>F4XUW5</accession>
<name>F4XUW5_9CYAN</name>
<gene>
    <name evidence="1" type="ORF">LYNGBM3L_36140</name>
</gene>
<dbReference type="AlphaFoldDB" id="F4XUW5"/>
<sequence length="132" mass="14373">MSTRLSTTLIIPLIASGLLTAFLPRAARAERPTWGTGSGWSAVSTTSRTACELKALEKFKKYEAAGKLQNGTVRRLRMSGVEGRMQGKDAMFVLLCAPDGDAVYVFDVCPVSVCRESSVINLRNELGQTMVW</sequence>
<dbReference type="EMBL" id="GL890934">
    <property type="protein sequence ID" value="EGJ31668.1"/>
    <property type="molecule type" value="Genomic_DNA"/>
</dbReference>
<dbReference type="RefSeq" id="WP_008186515.1">
    <property type="nucleotide sequence ID" value="NZ_GL890934.1"/>
</dbReference>
<dbReference type="HOGENOM" id="CLU_1914707_0_0_3"/>
<organism evidence="1 2">
    <name type="scientific">Moorena producens 3L</name>
    <dbReference type="NCBI Taxonomy" id="489825"/>
    <lineage>
        <taxon>Bacteria</taxon>
        <taxon>Bacillati</taxon>
        <taxon>Cyanobacteriota</taxon>
        <taxon>Cyanophyceae</taxon>
        <taxon>Coleofasciculales</taxon>
        <taxon>Coleofasciculaceae</taxon>
        <taxon>Moorena</taxon>
    </lineage>
</organism>
<proteinExistence type="predicted"/>